<name>A0ABZ0P857_CERBT</name>
<feature type="signal peptide" evidence="1">
    <location>
        <begin position="1"/>
        <end position="20"/>
    </location>
</feature>
<keyword evidence="1" id="KW-0732">Signal</keyword>
<protein>
    <recommendedName>
        <fullName evidence="4">Ecp2 effector protein domain-containing protein</fullName>
    </recommendedName>
</protein>
<organism evidence="2 3">
    <name type="scientific">Cercospora beticola</name>
    <name type="common">Sugarbeet leaf spot fungus</name>
    <dbReference type="NCBI Taxonomy" id="122368"/>
    <lineage>
        <taxon>Eukaryota</taxon>
        <taxon>Fungi</taxon>
        <taxon>Dikarya</taxon>
        <taxon>Ascomycota</taxon>
        <taxon>Pezizomycotina</taxon>
        <taxon>Dothideomycetes</taxon>
        <taxon>Dothideomycetidae</taxon>
        <taxon>Mycosphaerellales</taxon>
        <taxon>Mycosphaerellaceae</taxon>
        <taxon>Cercospora</taxon>
    </lineage>
</organism>
<proteinExistence type="predicted"/>
<evidence type="ECO:0000256" key="1">
    <source>
        <dbReference type="SAM" id="SignalP"/>
    </source>
</evidence>
<reference evidence="2 3" key="1">
    <citation type="submission" date="2023-09" db="EMBL/GenBank/DDBJ databases">
        <title>Complete-Gapless Cercospora beticola genome.</title>
        <authorList>
            <person name="Wyatt N.A."/>
            <person name="Spanner R.E."/>
            <person name="Bolton M.D."/>
        </authorList>
    </citation>
    <scope>NUCLEOTIDE SEQUENCE [LARGE SCALE GENOMIC DNA]</scope>
    <source>
        <strain evidence="2">Cb09-40</strain>
    </source>
</reference>
<dbReference type="Proteomes" id="UP001302367">
    <property type="component" value="Chromosome 9"/>
</dbReference>
<evidence type="ECO:0008006" key="4">
    <source>
        <dbReference type="Google" id="ProtNLM"/>
    </source>
</evidence>
<evidence type="ECO:0000313" key="3">
    <source>
        <dbReference type="Proteomes" id="UP001302367"/>
    </source>
</evidence>
<feature type="chain" id="PRO_5045505997" description="Ecp2 effector protein domain-containing protein" evidence="1">
    <location>
        <begin position="21"/>
        <end position="144"/>
    </location>
</feature>
<dbReference type="RefSeq" id="XP_065459616.1">
    <property type="nucleotide sequence ID" value="XM_065603544.1"/>
</dbReference>
<dbReference type="GeneID" id="90644850"/>
<evidence type="ECO:0000313" key="2">
    <source>
        <dbReference type="EMBL" id="WPB07755.1"/>
    </source>
</evidence>
<keyword evidence="3" id="KW-1185">Reference proteome</keyword>
<sequence length="144" mass="16363">MNFKKLLLLVLGALVTSTSARTKKSSWSSETHNAKATELVRCIEQMEATLIARPESQRYRGYQCGDRWYQWGSDLDWVLEKTNLFVFKKCKDGLVDAVLHSKDWLLCYVRGGWGGRIIAYSPLGHRATLAGDHTPYEWPPKGGE</sequence>
<gene>
    <name evidence="2" type="ORF">RHO25_012419</name>
</gene>
<accession>A0ABZ0P857</accession>
<dbReference type="EMBL" id="CP134192">
    <property type="protein sequence ID" value="WPB07755.1"/>
    <property type="molecule type" value="Genomic_DNA"/>
</dbReference>